<feature type="transmembrane region" description="Helical" evidence="1">
    <location>
        <begin position="269"/>
        <end position="289"/>
    </location>
</feature>
<feature type="transmembrane region" description="Helical" evidence="1">
    <location>
        <begin position="301"/>
        <end position="327"/>
    </location>
</feature>
<dbReference type="AlphaFoldDB" id="A0A812E453"/>
<keyword evidence="3" id="KW-1185">Reference proteome</keyword>
<name>A0A812E453_ACAPH</name>
<feature type="transmembrane region" description="Helical" evidence="1">
    <location>
        <begin position="220"/>
        <end position="240"/>
    </location>
</feature>
<evidence type="ECO:0000313" key="2">
    <source>
        <dbReference type="EMBL" id="CAE1314867.1"/>
    </source>
</evidence>
<feature type="transmembrane region" description="Helical" evidence="1">
    <location>
        <begin position="76"/>
        <end position="101"/>
    </location>
</feature>
<feature type="transmembrane region" description="Helical" evidence="1">
    <location>
        <begin position="6"/>
        <end position="28"/>
    </location>
</feature>
<sequence>MFFFIFLFLHLFFLLIYIFSFSSIYLSLFPSIYLFASPHFIQGFHPSELLIFISSFFCILSSLVCLSPSFYSLLSILFHFTCLHLLCFYVFISFFLLEIVFLSTSSSLRIFPIFFKFASFVSLRSHFSFDSSLPICDIYSSLIFFRHFSIPSSSTPTLLSFFYLYSLCPLSLSPFLSLLLSSSSSSSSSLILRLLLSLSLTSVTNISFSYDKPYASCLSLFFHSFIHSIIQFVFIHIVFLSHCVFFSNLSFYCFFSFIAVSPLDSNFFLSLHITDFQSICTLSFTIILFKYPRFIHPFLHPFISVTSMFFPISCLFLSFSFFLYHSIYFPLRFFSASLLFVHRLLSIQFSLLPSLPHNCISFDLLIFYYFHSI</sequence>
<gene>
    <name evidence="2" type="ORF">SPHA_65872</name>
</gene>
<accession>A0A812E453</accession>
<proteinExistence type="predicted"/>
<feature type="transmembrane region" description="Helical" evidence="1">
    <location>
        <begin position="158"/>
        <end position="178"/>
    </location>
</feature>
<dbReference type="EMBL" id="CAHIKZ030004740">
    <property type="protein sequence ID" value="CAE1314867.1"/>
    <property type="molecule type" value="Genomic_DNA"/>
</dbReference>
<dbReference type="Proteomes" id="UP000597762">
    <property type="component" value="Unassembled WGS sequence"/>
</dbReference>
<reference evidence="2" key="1">
    <citation type="submission" date="2021-01" db="EMBL/GenBank/DDBJ databases">
        <authorList>
            <person name="Li R."/>
            <person name="Bekaert M."/>
        </authorList>
    </citation>
    <scope>NUCLEOTIDE SEQUENCE</scope>
    <source>
        <strain evidence="2">Farmed</strain>
    </source>
</reference>
<feature type="transmembrane region" description="Helical" evidence="1">
    <location>
        <begin position="190"/>
        <end position="208"/>
    </location>
</feature>
<feature type="transmembrane region" description="Helical" evidence="1">
    <location>
        <begin position="49"/>
        <end position="70"/>
    </location>
</feature>
<organism evidence="2 3">
    <name type="scientific">Acanthosepion pharaonis</name>
    <name type="common">Pharaoh cuttlefish</name>
    <name type="synonym">Sepia pharaonis</name>
    <dbReference type="NCBI Taxonomy" id="158019"/>
    <lineage>
        <taxon>Eukaryota</taxon>
        <taxon>Metazoa</taxon>
        <taxon>Spiralia</taxon>
        <taxon>Lophotrochozoa</taxon>
        <taxon>Mollusca</taxon>
        <taxon>Cephalopoda</taxon>
        <taxon>Coleoidea</taxon>
        <taxon>Decapodiformes</taxon>
        <taxon>Sepiida</taxon>
        <taxon>Sepiina</taxon>
        <taxon>Sepiidae</taxon>
        <taxon>Acanthosepion</taxon>
    </lineage>
</organism>
<keyword evidence="1" id="KW-1133">Transmembrane helix</keyword>
<comment type="caution">
    <text evidence="2">The sequence shown here is derived from an EMBL/GenBank/DDBJ whole genome shotgun (WGS) entry which is preliminary data.</text>
</comment>
<protein>
    <submittedName>
        <fullName evidence="2">Uncharacterized protein</fullName>
    </submittedName>
</protein>
<evidence type="ECO:0000256" key="1">
    <source>
        <dbReference type="SAM" id="Phobius"/>
    </source>
</evidence>
<evidence type="ECO:0000313" key="3">
    <source>
        <dbReference type="Proteomes" id="UP000597762"/>
    </source>
</evidence>
<keyword evidence="1" id="KW-0812">Transmembrane</keyword>
<keyword evidence="1" id="KW-0472">Membrane</keyword>